<dbReference type="SUPFAM" id="SSF51735">
    <property type="entry name" value="NAD(P)-binding Rossmann-fold domains"/>
    <property type="match status" value="1"/>
</dbReference>
<sequence length="318" mass="35102">MYPRGVKMNMKKIVVAGGGVLGSQIALQSAFCGFDVTIWLRSEGSIERAQPKLLRLKEIYLNTLEAMKTNPAAYCRGFSCENELSADKINELKQKVEDAYDSITLTTSYEEAGNDADLIIEAIAEDPKQKIAFYQELAKHIPEKTIIATNSSTMLPSAFAQYTGRPEKYLALHFANEIWRNNTAEIMGHPDTGQEYYDAVCEFAENINMIPLKLKKEQPGYILNSMLVPFLSAAEALYADGVADFETIDKTWMLATGAPLGPFRILDVVGLTTAYNIGMMNPKASDPDTIEGKVAAMLKEKIDAGKTGINSGEGFYKY</sequence>
<dbReference type="GO" id="GO:0003857">
    <property type="term" value="F:(3S)-3-hydroxyacyl-CoA dehydrogenase (NAD+) activity"/>
    <property type="evidence" value="ECO:0007669"/>
    <property type="project" value="UniProtKB-EC"/>
</dbReference>
<comment type="catalytic activity">
    <reaction evidence="6">
        <text>a (3S)-3-hydroxyacyl-CoA + NAD(+) = a 3-oxoacyl-CoA + NADH + H(+)</text>
        <dbReference type="Rhea" id="RHEA:22432"/>
        <dbReference type="ChEBI" id="CHEBI:15378"/>
        <dbReference type="ChEBI" id="CHEBI:57318"/>
        <dbReference type="ChEBI" id="CHEBI:57540"/>
        <dbReference type="ChEBI" id="CHEBI:57945"/>
        <dbReference type="ChEBI" id="CHEBI:90726"/>
        <dbReference type="EC" id="1.1.1.35"/>
    </reaction>
</comment>
<dbReference type="EC" id="1.1.1.35" evidence="10"/>
<comment type="pathway">
    <text evidence="1">Lipid metabolism; fatty acid beta-oxidation.</text>
</comment>
<evidence type="ECO:0000256" key="2">
    <source>
        <dbReference type="ARBA" id="ARBA00022832"/>
    </source>
</evidence>
<dbReference type="PIRSF" id="PIRSF000105">
    <property type="entry name" value="HCDH"/>
    <property type="match status" value="1"/>
</dbReference>
<dbReference type="SUPFAM" id="SSF48179">
    <property type="entry name" value="6-phosphogluconate dehydrogenase C-terminal domain-like"/>
    <property type="match status" value="1"/>
</dbReference>
<dbReference type="EMBL" id="CP000678">
    <property type="protein sequence ID" value="ABQ87170.1"/>
    <property type="molecule type" value="Genomic_DNA"/>
</dbReference>
<dbReference type="GO" id="GO:0006635">
    <property type="term" value="P:fatty acid beta-oxidation"/>
    <property type="evidence" value="ECO:0007669"/>
    <property type="project" value="TreeGrafter"/>
</dbReference>
<dbReference type="PANTHER" id="PTHR43561">
    <property type="match status" value="1"/>
</dbReference>
<evidence type="ECO:0000256" key="4">
    <source>
        <dbReference type="ARBA" id="ARBA00023027"/>
    </source>
</evidence>
<keyword evidence="11" id="KW-1185">Reference proteome</keyword>
<gene>
    <name evidence="10" type="ordered locus">Msm_0965</name>
</gene>
<dbReference type="InterPro" id="IPR008927">
    <property type="entry name" value="6-PGluconate_DH-like_C_sf"/>
</dbReference>
<evidence type="ECO:0000256" key="1">
    <source>
        <dbReference type="ARBA" id="ARBA00005005"/>
    </source>
</evidence>
<feature type="site" description="Important for catalytic activity" evidence="7">
    <location>
        <position position="173"/>
    </location>
</feature>
<dbReference type="InterPro" id="IPR006108">
    <property type="entry name" value="3HC_DH_C"/>
</dbReference>
<dbReference type="AlphaFoldDB" id="A5ULU2"/>
<dbReference type="PANTHER" id="PTHR43561:SF3">
    <property type="entry name" value="HYDROXYACYL-COENZYME A DEHYDROGENASE, MITOCHONDRIAL"/>
    <property type="match status" value="1"/>
</dbReference>
<dbReference type="EnsemblBacteria" id="ABQ87170">
    <property type="protein sequence ID" value="ABQ87170"/>
    <property type="gene ID" value="Msm_0965"/>
</dbReference>
<dbReference type="InterPro" id="IPR006176">
    <property type="entry name" value="3-OHacyl-CoA_DH_NAD-bd"/>
</dbReference>
<proteinExistence type="predicted"/>
<dbReference type="Proteomes" id="UP000001992">
    <property type="component" value="Chromosome"/>
</dbReference>
<feature type="domain" description="3-hydroxyacyl-CoA dehydrogenase NAD binding" evidence="9">
    <location>
        <begin position="12"/>
        <end position="215"/>
    </location>
</feature>
<dbReference type="InterPro" id="IPR052242">
    <property type="entry name" value="Mito_3-hydroxyacyl-CoA_DH"/>
</dbReference>
<dbReference type="Pfam" id="PF02737">
    <property type="entry name" value="3HCDH_N"/>
    <property type="match status" value="1"/>
</dbReference>
<name>A5ULU2_METS3</name>
<evidence type="ECO:0000256" key="5">
    <source>
        <dbReference type="ARBA" id="ARBA00023098"/>
    </source>
</evidence>
<dbReference type="KEGG" id="msi:Msm_0965"/>
<accession>A5ULU2</accession>
<dbReference type="BioCyc" id="MSMI420247:GHWZ-990-MONOMER"/>
<dbReference type="InterPro" id="IPR013328">
    <property type="entry name" value="6PGD_dom2"/>
</dbReference>
<feature type="domain" description="3-hydroxyacyl-CoA dehydrogenase C-terminal" evidence="8">
    <location>
        <begin position="220"/>
        <end position="318"/>
    </location>
</feature>
<protein>
    <submittedName>
        <fullName evidence="10">3-hydroxyacyl-CoA dehydrogenase, FadB</fullName>
        <ecNumber evidence="10">1.1.1.35</ecNumber>
    </submittedName>
</protein>
<dbReference type="InterPro" id="IPR036291">
    <property type="entry name" value="NAD(P)-bd_dom_sf"/>
</dbReference>
<dbReference type="Pfam" id="PF00725">
    <property type="entry name" value="3HCDH"/>
    <property type="match status" value="1"/>
</dbReference>
<evidence type="ECO:0000259" key="8">
    <source>
        <dbReference type="Pfam" id="PF00725"/>
    </source>
</evidence>
<keyword evidence="4" id="KW-0520">NAD</keyword>
<dbReference type="InterPro" id="IPR022694">
    <property type="entry name" value="3-OHacyl-CoA_DH"/>
</dbReference>
<dbReference type="Gene3D" id="1.10.1040.10">
    <property type="entry name" value="N-(1-d-carboxylethyl)-l-norvaline Dehydrogenase, domain 2"/>
    <property type="match status" value="1"/>
</dbReference>
<keyword evidence="5" id="KW-0443">Lipid metabolism</keyword>
<dbReference type="Gene3D" id="3.40.50.720">
    <property type="entry name" value="NAD(P)-binding Rossmann-like Domain"/>
    <property type="match status" value="1"/>
</dbReference>
<evidence type="ECO:0000259" key="9">
    <source>
        <dbReference type="Pfam" id="PF02737"/>
    </source>
</evidence>
<evidence type="ECO:0000256" key="6">
    <source>
        <dbReference type="ARBA" id="ARBA00049556"/>
    </source>
</evidence>
<dbReference type="NCBIfam" id="NF006143">
    <property type="entry name" value="PRK08293.1"/>
    <property type="match status" value="1"/>
</dbReference>
<reference evidence="10 11" key="1">
    <citation type="journal article" date="2007" name="Proc. Natl. Acad. Sci. U.S.A.">
        <title>Genomic and metabolic adaptations of Methanobrevibacter smithii to the human gut.</title>
        <authorList>
            <person name="Samuel B.S."/>
            <person name="Hansen E.E."/>
            <person name="Manchester J.K."/>
            <person name="Coutinho P.M."/>
            <person name="Henrissat B."/>
            <person name="Fulton R."/>
            <person name="Latreille P."/>
            <person name="Kim K."/>
            <person name="Wilson R.K."/>
            <person name="Gordon J.I."/>
        </authorList>
    </citation>
    <scope>NUCLEOTIDE SEQUENCE [LARGE SCALE GENOMIC DNA]</scope>
    <source>
        <strain evidence="11">ATCC 35061 / DSM 861 / OCM 144 / PS</strain>
    </source>
</reference>
<dbReference type="PATRIC" id="fig|420247.28.peg.962"/>
<evidence type="ECO:0000313" key="11">
    <source>
        <dbReference type="Proteomes" id="UP000001992"/>
    </source>
</evidence>
<evidence type="ECO:0000256" key="7">
    <source>
        <dbReference type="PIRSR" id="PIRSR000105-1"/>
    </source>
</evidence>
<dbReference type="STRING" id="420247.Msm_0965"/>
<dbReference type="HOGENOM" id="CLU_009834_2_0_2"/>
<keyword evidence="3 10" id="KW-0560">Oxidoreductase</keyword>
<organism evidence="10 11">
    <name type="scientific">Methanobrevibacter smithii (strain ATCC 35061 / DSM 861 / OCM 144 / PS)</name>
    <dbReference type="NCBI Taxonomy" id="420247"/>
    <lineage>
        <taxon>Archaea</taxon>
        <taxon>Methanobacteriati</taxon>
        <taxon>Methanobacteriota</taxon>
        <taxon>Methanomada group</taxon>
        <taxon>Methanobacteria</taxon>
        <taxon>Methanobacteriales</taxon>
        <taxon>Methanobacteriaceae</taxon>
        <taxon>Methanobrevibacter</taxon>
    </lineage>
</organism>
<evidence type="ECO:0000256" key="3">
    <source>
        <dbReference type="ARBA" id="ARBA00023002"/>
    </source>
</evidence>
<keyword evidence="2" id="KW-0276">Fatty acid metabolism</keyword>
<evidence type="ECO:0000313" key="10">
    <source>
        <dbReference type="EMBL" id="ABQ87170.1"/>
    </source>
</evidence>
<dbReference type="eggNOG" id="arCOG00250">
    <property type="taxonomic scope" value="Archaea"/>
</dbReference>
<dbReference type="GO" id="GO:0070403">
    <property type="term" value="F:NAD+ binding"/>
    <property type="evidence" value="ECO:0007669"/>
    <property type="project" value="InterPro"/>
</dbReference>